<evidence type="ECO:0000313" key="3">
    <source>
        <dbReference type="EMBL" id="KAG5547252.1"/>
    </source>
</evidence>
<evidence type="ECO:0000259" key="2">
    <source>
        <dbReference type="PROSITE" id="PS51745"/>
    </source>
</evidence>
<gene>
    <name evidence="3" type="ORF">RHGRI_013054</name>
</gene>
<dbReference type="Gene3D" id="3.10.20.90">
    <property type="entry name" value="Phosphatidylinositol 3-kinase Catalytic Subunit, Chain A, domain 1"/>
    <property type="match status" value="1"/>
</dbReference>
<dbReference type="EMBL" id="JACTNZ010000005">
    <property type="protein sequence ID" value="KAG5547252.1"/>
    <property type="molecule type" value="Genomic_DNA"/>
</dbReference>
<evidence type="ECO:0000313" key="4">
    <source>
        <dbReference type="Proteomes" id="UP000823749"/>
    </source>
</evidence>
<feature type="compositionally biased region" description="Polar residues" evidence="1">
    <location>
        <begin position="396"/>
        <end position="412"/>
    </location>
</feature>
<dbReference type="SMART" id="SM00666">
    <property type="entry name" value="PB1"/>
    <property type="match status" value="1"/>
</dbReference>
<comment type="caution">
    <text evidence="3">The sequence shown here is derived from an EMBL/GenBank/DDBJ whole genome shotgun (WGS) entry which is preliminary data.</text>
</comment>
<dbReference type="SUPFAM" id="SSF54277">
    <property type="entry name" value="CAD &amp; PB1 domains"/>
    <property type="match status" value="1"/>
</dbReference>
<dbReference type="Pfam" id="PF00564">
    <property type="entry name" value="PB1"/>
    <property type="match status" value="1"/>
</dbReference>
<dbReference type="InterPro" id="IPR045012">
    <property type="entry name" value="NLP"/>
</dbReference>
<dbReference type="PANTHER" id="PTHR32002">
    <property type="entry name" value="PROTEIN NLP8"/>
    <property type="match status" value="1"/>
</dbReference>
<organism evidence="3 4">
    <name type="scientific">Rhododendron griersonianum</name>
    <dbReference type="NCBI Taxonomy" id="479676"/>
    <lineage>
        <taxon>Eukaryota</taxon>
        <taxon>Viridiplantae</taxon>
        <taxon>Streptophyta</taxon>
        <taxon>Embryophyta</taxon>
        <taxon>Tracheophyta</taxon>
        <taxon>Spermatophyta</taxon>
        <taxon>Magnoliopsida</taxon>
        <taxon>eudicotyledons</taxon>
        <taxon>Gunneridae</taxon>
        <taxon>Pentapetalae</taxon>
        <taxon>asterids</taxon>
        <taxon>Ericales</taxon>
        <taxon>Ericaceae</taxon>
        <taxon>Ericoideae</taxon>
        <taxon>Rhodoreae</taxon>
        <taxon>Rhododendron</taxon>
    </lineage>
</organism>
<dbReference type="InterPro" id="IPR000270">
    <property type="entry name" value="PB1_dom"/>
</dbReference>
<reference evidence="3" key="1">
    <citation type="submission" date="2020-08" db="EMBL/GenBank/DDBJ databases">
        <title>Plant Genome Project.</title>
        <authorList>
            <person name="Zhang R.-G."/>
        </authorList>
    </citation>
    <scope>NUCLEOTIDE SEQUENCE</scope>
    <source>
        <strain evidence="3">WSP0</strain>
        <tissue evidence="3">Leaf</tissue>
    </source>
</reference>
<feature type="region of interest" description="Disordered" evidence="1">
    <location>
        <begin position="436"/>
        <end position="455"/>
    </location>
</feature>
<feature type="domain" description="PB1" evidence="2">
    <location>
        <begin position="690"/>
        <end position="770"/>
    </location>
</feature>
<accession>A0AAV6K461</accession>
<dbReference type="GO" id="GO:0003700">
    <property type="term" value="F:DNA-binding transcription factor activity"/>
    <property type="evidence" value="ECO:0007669"/>
    <property type="project" value="InterPro"/>
</dbReference>
<feature type="region of interest" description="Disordered" evidence="1">
    <location>
        <begin position="390"/>
        <end position="419"/>
    </location>
</feature>
<protein>
    <recommendedName>
        <fullName evidence="2">PB1 domain-containing protein</fullName>
    </recommendedName>
</protein>
<dbReference type="PROSITE" id="PS51745">
    <property type="entry name" value="PB1"/>
    <property type="match status" value="1"/>
</dbReference>
<evidence type="ECO:0000256" key="1">
    <source>
        <dbReference type="SAM" id="MobiDB-lite"/>
    </source>
</evidence>
<dbReference type="AlphaFoldDB" id="A0AAV6K461"/>
<sequence>MSYDFRPDDDFMGAERSDEYTGPYFEINSAVKSKDGFLNEGSPYAYFRSKENHYNDKVVRFCNEESCRLESMDLKHRATFDTLEMVPKNKAAYAHFNSKENKYNGSVEGTSCWESIDLKHRVTTFETFVMVPEKKGTYAYVNLKENKYNGSKEGRCCWESMDHWATLAMVSENKGAYVHFNSKENKYNGTKEGSCFWRSIDHNHRTTFQTLAMVKKSKGSCAYVKLKENKYNGSKEVTSCWESMDVDSGTCAYLKLKENKYNGSKEVTFCWESMDVDHRVTTVKTLVIVPGKKAIYDLGIHTTDALARKSFKVVETLQTQEQPNDCVPILSPGTLTVEGCVQEEKSPDLPRVMQISRVEQRVRKLPTYVGGLTAQCSIPDFDSFVLVGRPPDQHGEGNTSTARKTPSHNVQTGMEGEPVGQNHEANVFRVFRQDFSIPPDQHGERNTSTACETPSHNVETGMEVEPVGQNQEANVFRREFPEGPTALNTENGLIIVWRSPDQLEGQTTQFTAHPNPNALVFPQSQIASTQVLNENEDRRNSLQQEAYFMGHVSESSNLAFPAYSDAAAPSQPVPMTTHMIPQTGDFSVIFQLEGQLTQYTSHPNLNVVVPPEPQIASTQMLSENMGSQENWEFFSLEEEPPLGGHVSGSVNLTVTTCDPSPSQQHMPTNHDMMPTAHVMSHLIAREDRRSVMLKVSYGHKTIKFQVPLTSRIIELKEEVKKRLKLEPSSFDFEYKDEDDGDWIFLGCDEDLTNHLQLFSNQVIRLLVVDSDASTKNICESCGSLKRKRQ</sequence>
<dbReference type="InterPro" id="IPR053793">
    <property type="entry name" value="PB1-like"/>
</dbReference>
<name>A0AAV6K461_9ERIC</name>
<keyword evidence="4" id="KW-1185">Reference proteome</keyword>
<dbReference type="PANTHER" id="PTHR32002:SF35">
    <property type="entry name" value="PROTEIN NLP6"/>
    <property type="match status" value="1"/>
</dbReference>
<feature type="compositionally biased region" description="Polar residues" evidence="1">
    <location>
        <begin position="446"/>
        <end position="455"/>
    </location>
</feature>
<proteinExistence type="predicted"/>
<dbReference type="Proteomes" id="UP000823749">
    <property type="component" value="Chromosome 5"/>
</dbReference>